<reference evidence="11 12" key="1">
    <citation type="submission" date="2020-08" db="EMBL/GenBank/DDBJ databases">
        <title>Cohnella phylogeny.</title>
        <authorList>
            <person name="Dunlap C."/>
        </authorList>
    </citation>
    <scope>NUCLEOTIDE SEQUENCE [LARGE SCALE GENOMIC DNA]</scope>
    <source>
        <strain evidence="11 12">DSM 25239</strain>
    </source>
</reference>
<keyword evidence="5 7" id="KW-0964">Secreted</keyword>
<keyword evidence="11" id="KW-0282">Flagellum</keyword>
<comment type="similarity">
    <text evidence="3 7">Belongs to the flagella basal body rod proteins family.</text>
</comment>
<dbReference type="InterPro" id="IPR002371">
    <property type="entry name" value="FlgK"/>
</dbReference>
<comment type="subcellular location">
    <subcellularLocation>
        <location evidence="1 7">Bacterial flagellum</location>
    </subcellularLocation>
    <subcellularLocation>
        <location evidence="2 7">Secreted</location>
    </subcellularLocation>
</comment>
<evidence type="ECO:0000313" key="11">
    <source>
        <dbReference type="EMBL" id="MBB6692184.1"/>
    </source>
</evidence>
<evidence type="ECO:0000256" key="4">
    <source>
        <dbReference type="ARBA" id="ARBA00016244"/>
    </source>
</evidence>
<dbReference type="GO" id="GO:0044780">
    <property type="term" value="P:bacterial-type flagellum assembly"/>
    <property type="evidence" value="ECO:0007669"/>
    <property type="project" value="InterPro"/>
</dbReference>
<dbReference type="NCBIfam" id="TIGR02492">
    <property type="entry name" value="flgK_ends"/>
    <property type="match status" value="1"/>
</dbReference>
<dbReference type="InterPro" id="IPR053927">
    <property type="entry name" value="FlgK_helical"/>
</dbReference>
<evidence type="ECO:0000256" key="1">
    <source>
        <dbReference type="ARBA" id="ARBA00004365"/>
    </source>
</evidence>
<dbReference type="GO" id="GO:0005198">
    <property type="term" value="F:structural molecule activity"/>
    <property type="evidence" value="ECO:0007669"/>
    <property type="project" value="UniProtKB-UniRule"/>
</dbReference>
<evidence type="ECO:0000256" key="3">
    <source>
        <dbReference type="ARBA" id="ARBA00009677"/>
    </source>
</evidence>
<dbReference type="RefSeq" id="WP_185136178.1">
    <property type="nucleotide sequence ID" value="NZ_JACJVR010000050.1"/>
</dbReference>
<dbReference type="GO" id="GO:0005576">
    <property type="term" value="C:extracellular region"/>
    <property type="evidence" value="ECO:0007669"/>
    <property type="project" value="UniProtKB-SubCell"/>
</dbReference>
<dbReference type="Pfam" id="PF22638">
    <property type="entry name" value="FlgK_D1"/>
    <property type="match status" value="1"/>
</dbReference>
<name>A0A841U2J2_9BACL</name>
<dbReference type="PANTHER" id="PTHR30033:SF1">
    <property type="entry name" value="FLAGELLAR HOOK-ASSOCIATED PROTEIN 1"/>
    <property type="match status" value="1"/>
</dbReference>
<accession>A0A841U2J2</accession>
<dbReference type="InterPro" id="IPR001444">
    <property type="entry name" value="Flag_bb_rod_N"/>
</dbReference>
<dbReference type="InterPro" id="IPR010930">
    <property type="entry name" value="Flg_bb/hook_C_dom"/>
</dbReference>
<feature type="domain" description="Flagellar basal-body/hook protein C-terminal" evidence="9">
    <location>
        <begin position="479"/>
        <end position="517"/>
    </location>
</feature>
<evidence type="ECO:0000256" key="6">
    <source>
        <dbReference type="ARBA" id="ARBA00023143"/>
    </source>
</evidence>
<dbReference type="EMBL" id="JACJVR010000050">
    <property type="protein sequence ID" value="MBB6692184.1"/>
    <property type="molecule type" value="Genomic_DNA"/>
</dbReference>
<dbReference type="PANTHER" id="PTHR30033">
    <property type="entry name" value="FLAGELLAR HOOK-ASSOCIATED PROTEIN 1"/>
    <property type="match status" value="1"/>
</dbReference>
<evidence type="ECO:0000256" key="5">
    <source>
        <dbReference type="ARBA" id="ARBA00022525"/>
    </source>
</evidence>
<sequence length="524" mass="56281">MRSTFMGLETAKRSLMTQQAALQTTGHNVANANTEGYTRQTVKMVASRPIEAPGMSHSTAAGQIGTGVEYNSVSRIRERFLDLQYRNENKTLANWTVRQDTLQKLETIFNEPSDTSLRSAIDNFFNSWNDLAESPEDETARKLVRENAMSMADAFNQTSKQLTELSEDLNENIEVKTTQLNTIISTIADLNGQIRRVEALGDNANDLRDQRDLLTDELSSIVNINVTEAENGDYQISIGGTPLVNGEEDTPMDSATLKGLFDSGDVNGGEIYGMIYSRDVYVVDYKRQLDTLASGLANGSMTVTIPAGSVLPEGTVLNNVIYSEASGNRTLSSDLTVTVAGINGLHKLGYSLGTPLTAGSNFFVASDGGQITAANFQVSADIQANASLIASSMRTSKDGSGTETAIKGNNTLAQLISQLGDVKIDFSSVTSGADITVNSANGYFRGMVGQLGVQTEAATRQATNSQSVVDQVNGRRTAVSGVSLDEEMSNMVVFQHAYNAAARMMTTVDEMLDRIINGTGVVGR</sequence>
<dbReference type="PRINTS" id="PR01005">
    <property type="entry name" value="FLGHOOKAP1"/>
</dbReference>
<evidence type="ECO:0000259" key="10">
    <source>
        <dbReference type="Pfam" id="PF22638"/>
    </source>
</evidence>
<feature type="domain" description="Flagellar basal body rod protein N-terminal" evidence="8">
    <location>
        <begin position="8"/>
        <end position="38"/>
    </location>
</feature>
<dbReference type="Proteomes" id="UP000553776">
    <property type="component" value="Unassembled WGS sequence"/>
</dbReference>
<gene>
    <name evidence="7 11" type="primary">flgK</name>
    <name evidence="11" type="ORF">H7B90_12305</name>
</gene>
<dbReference type="GO" id="GO:0009424">
    <property type="term" value="C:bacterial-type flagellum hook"/>
    <property type="evidence" value="ECO:0007669"/>
    <property type="project" value="UniProtKB-UniRule"/>
</dbReference>
<dbReference type="AlphaFoldDB" id="A0A841U2J2"/>
<keyword evidence="11" id="KW-0969">Cilium</keyword>
<keyword evidence="11" id="KW-0966">Cell projection</keyword>
<evidence type="ECO:0000256" key="2">
    <source>
        <dbReference type="ARBA" id="ARBA00004613"/>
    </source>
</evidence>
<evidence type="ECO:0000259" key="9">
    <source>
        <dbReference type="Pfam" id="PF06429"/>
    </source>
</evidence>
<dbReference type="Pfam" id="PF06429">
    <property type="entry name" value="Flg_bbr_C"/>
    <property type="match status" value="1"/>
</dbReference>
<keyword evidence="6 7" id="KW-0975">Bacterial flagellum</keyword>
<evidence type="ECO:0000259" key="8">
    <source>
        <dbReference type="Pfam" id="PF00460"/>
    </source>
</evidence>
<feature type="domain" description="Flagellar hook-associated protein FlgK helical" evidence="10">
    <location>
        <begin position="102"/>
        <end position="298"/>
    </location>
</feature>
<evidence type="ECO:0000313" key="12">
    <source>
        <dbReference type="Proteomes" id="UP000553776"/>
    </source>
</evidence>
<dbReference type="Pfam" id="PF00460">
    <property type="entry name" value="Flg_bb_rod"/>
    <property type="match status" value="1"/>
</dbReference>
<protein>
    <recommendedName>
        <fullName evidence="4 7">Flagellar hook-associated protein 1</fullName>
        <shortName evidence="7">HAP1</shortName>
    </recommendedName>
</protein>
<proteinExistence type="inferred from homology"/>
<organism evidence="11 12">
    <name type="scientific">Cohnella xylanilytica</name>
    <dbReference type="NCBI Taxonomy" id="557555"/>
    <lineage>
        <taxon>Bacteria</taxon>
        <taxon>Bacillati</taxon>
        <taxon>Bacillota</taxon>
        <taxon>Bacilli</taxon>
        <taxon>Bacillales</taxon>
        <taxon>Paenibacillaceae</taxon>
        <taxon>Cohnella</taxon>
    </lineage>
</organism>
<keyword evidence="12" id="KW-1185">Reference proteome</keyword>
<evidence type="ECO:0000256" key="7">
    <source>
        <dbReference type="RuleBase" id="RU362065"/>
    </source>
</evidence>
<dbReference type="SUPFAM" id="SSF64518">
    <property type="entry name" value="Phase 1 flagellin"/>
    <property type="match status" value="1"/>
</dbReference>
<comment type="caution">
    <text evidence="11">The sequence shown here is derived from an EMBL/GenBank/DDBJ whole genome shotgun (WGS) entry which is preliminary data.</text>
</comment>